<evidence type="ECO:0000256" key="1">
    <source>
        <dbReference type="SAM" id="MobiDB-lite"/>
    </source>
</evidence>
<evidence type="ECO:0000313" key="3">
    <source>
        <dbReference type="Proteomes" id="UP000001514"/>
    </source>
</evidence>
<accession>D8SAT4</accession>
<protein>
    <submittedName>
        <fullName evidence="2">Uncharacterized protein</fullName>
    </submittedName>
</protein>
<reference evidence="2 3" key="1">
    <citation type="journal article" date="2011" name="Science">
        <title>The Selaginella genome identifies genetic changes associated with the evolution of vascular plants.</title>
        <authorList>
            <person name="Banks J.A."/>
            <person name="Nishiyama T."/>
            <person name="Hasebe M."/>
            <person name="Bowman J.L."/>
            <person name="Gribskov M."/>
            <person name="dePamphilis C."/>
            <person name="Albert V.A."/>
            <person name="Aono N."/>
            <person name="Aoyama T."/>
            <person name="Ambrose B.A."/>
            <person name="Ashton N.W."/>
            <person name="Axtell M.J."/>
            <person name="Barker E."/>
            <person name="Barker M.S."/>
            <person name="Bennetzen J.L."/>
            <person name="Bonawitz N.D."/>
            <person name="Chapple C."/>
            <person name="Cheng C."/>
            <person name="Correa L.G."/>
            <person name="Dacre M."/>
            <person name="DeBarry J."/>
            <person name="Dreyer I."/>
            <person name="Elias M."/>
            <person name="Engstrom E.M."/>
            <person name="Estelle M."/>
            <person name="Feng L."/>
            <person name="Finet C."/>
            <person name="Floyd S.K."/>
            <person name="Frommer W.B."/>
            <person name="Fujita T."/>
            <person name="Gramzow L."/>
            <person name="Gutensohn M."/>
            <person name="Harholt J."/>
            <person name="Hattori M."/>
            <person name="Heyl A."/>
            <person name="Hirai T."/>
            <person name="Hiwatashi Y."/>
            <person name="Ishikawa M."/>
            <person name="Iwata M."/>
            <person name="Karol K.G."/>
            <person name="Koehler B."/>
            <person name="Kolukisaoglu U."/>
            <person name="Kubo M."/>
            <person name="Kurata T."/>
            <person name="Lalonde S."/>
            <person name="Li K."/>
            <person name="Li Y."/>
            <person name="Litt A."/>
            <person name="Lyons E."/>
            <person name="Manning G."/>
            <person name="Maruyama T."/>
            <person name="Michael T.P."/>
            <person name="Mikami K."/>
            <person name="Miyazaki S."/>
            <person name="Morinaga S."/>
            <person name="Murata T."/>
            <person name="Mueller-Roeber B."/>
            <person name="Nelson D.R."/>
            <person name="Obara M."/>
            <person name="Oguri Y."/>
            <person name="Olmstead R.G."/>
            <person name="Onodera N."/>
            <person name="Petersen B.L."/>
            <person name="Pils B."/>
            <person name="Prigge M."/>
            <person name="Rensing S.A."/>
            <person name="Riano-Pachon D.M."/>
            <person name="Roberts A.W."/>
            <person name="Sato Y."/>
            <person name="Scheller H.V."/>
            <person name="Schulz B."/>
            <person name="Schulz C."/>
            <person name="Shakirov E.V."/>
            <person name="Shibagaki N."/>
            <person name="Shinohara N."/>
            <person name="Shippen D.E."/>
            <person name="Soerensen I."/>
            <person name="Sotooka R."/>
            <person name="Sugimoto N."/>
            <person name="Sugita M."/>
            <person name="Sumikawa N."/>
            <person name="Tanurdzic M."/>
            <person name="Theissen G."/>
            <person name="Ulvskov P."/>
            <person name="Wakazuki S."/>
            <person name="Weng J.K."/>
            <person name="Willats W.W."/>
            <person name="Wipf D."/>
            <person name="Wolf P.G."/>
            <person name="Yang L."/>
            <person name="Zimmer A.D."/>
            <person name="Zhu Q."/>
            <person name="Mitros T."/>
            <person name="Hellsten U."/>
            <person name="Loque D."/>
            <person name="Otillar R."/>
            <person name="Salamov A."/>
            <person name="Schmutz J."/>
            <person name="Shapiro H."/>
            <person name="Lindquist E."/>
            <person name="Lucas S."/>
            <person name="Rokhsar D."/>
            <person name="Grigoriev I.V."/>
        </authorList>
    </citation>
    <scope>NUCLEOTIDE SEQUENCE [LARGE SCALE GENOMIC DNA]</scope>
</reference>
<evidence type="ECO:0000313" key="2">
    <source>
        <dbReference type="EMBL" id="EFJ18651.1"/>
    </source>
</evidence>
<dbReference type="Proteomes" id="UP000001514">
    <property type="component" value="Unassembled WGS sequence"/>
</dbReference>
<gene>
    <name evidence="2" type="ORF">SELMODRAFT_419870</name>
</gene>
<proteinExistence type="predicted"/>
<dbReference type="Gramene" id="EFJ18651">
    <property type="protein sequence ID" value="EFJ18651"/>
    <property type="gene ID" value="SELMODRAFT_419870"/>
</dbReference>
<organism evidence="3">
    <name type="scientific">Selaginella moellendorffii</name>
    <name type="common">Spikemoss</name>
    <dbReference type="NCBI Taxonomy" id="88036"/>
    <lineage>
        <taxon>Eukaryota</taxon>
        <taxon>Viridiplantae</taxon>
        <taxon>Streptophyta</taxon>
        <taxon>Embryophyta</taxon>
        <taxon>Tracheophyta</taxon>
        <taxon>Lycopodiopsida</taxon>
        <taxon>Selaginellales</taxon>
        <taxon>Selaginellaceae</taxon>
        <taxon>Selaginella</taxon>
    </lineage>
</organism>
<dbReference type="HOGENOM" id="CLU_1117291_0_0_1"/>
<dbReference type="InParanoid" id="D8SAT4"/>
<feature type="region of interest" description="Disordered" evidence="1">
    <location>
        <begin position="1"/>
        <end position="20"/>
    </location>
</feature>
<sequence>MVYAATKSAPNSREELGKNKMLGRQLMTLRTCGTPATPSALSGHTPQWPQRRRGGRTFTVVKRTARAPDFSDGCNGIGQVVFGCCSLQSHTAVWRQACCLPQRWRSSPELSAAVWEGILMAFHGHETASQELRDLNELSFWCGRRREQLLFVVDDWEVFDAQHGDTKRYHKEQSLKRKLILDRQKFVLDGPFSQMELKTWLALSSLPESLKTSASIHYLTGGMPGLLEYLEVTNGDEAVYLELIQRWWW</sequence>
<dbReference type="KEGG" id="smo:SELMODRAFT_419870"/>
<dbReference type="EMBL" id="GL377609">
    <property type="protein sequence ID" value="EFJ18651.1"/>
    <property type="molecule type" value="Genomic_DNA"/>
</dbReference>
<name>D8SAT4_SELML</name>
<feature type="region of interest" description="Disordered" evidence="1">
    <location>
        <begin position="35"/>
        <end position="54"/>
    </location>
</feature>
<keyword evidence="3" id="KW-1185">Reference proteome</keyword>
<feature type="compositionally biased region" description="Polar residues" evidence="1">
    <location>
        <begin position="35"/>
        <end position="48"/>
    </location>
</feature>
<dbReference type="AlphaFoldDB" id="D8SAT4"/>